<organism evidence="1 2">
    <name type="scientific">Caerostris extrusa</name>
    <name type="common">Bark spider</name>
    <name type="synonym">Caerostris bankana</name>
    <dbReference type="NCBI Taxonomy" id="172846"/>
    <lineage>
        <taxon>Eukaryota</taxon>
        <taxon>Metazoa</taxon>
        <taxon>Ecdysozoa</taxon>
        <taxon>Arthropoda</taxon>
        <taxon>Chelicerata</taxon>
        <taxon>Arachnida</taxon>
        <taxon>Araneae</taxon>
        <taxon>Araneomorphae</taxon>
        <taxon>Entelegynae</taxon>
        <taxon>Araneoidea</taxon>
        <taxon>Araneidae</taxon>
        <taxon>Caerostris</taxon>
    </lineage>
</organism>
<protein>
    <submittedName>
        <fullName evidence="1">Uncharacterized protein</fullName>
    </submittedName>
</protein>
<reference evidence="1 2" key="1">
    <citation type="submission" date="2021-06" db="EMBL/GenBank/DDBJ databases">
        <title>Caerostris extrusa draft genome.</title>
        <authorList>
            <person name="Kono N."/>
            <person name="Arakawa K."/>
        </authorList>
    </citation>
    <scope>NUCLEOTIDE SEQUENCE [LARGE SCALE GENOMIC DNA]</scope>
</reference>
<evidence type="ECO:0000313" key="2">
    <source>
        <dbReference type="Proteomes" id="UP001054945"/>
    </source>
</evidence>
<dbReference type="Proteomes" id="UP001054945">
    <property type="component" value="Unassembled WGS sequence"/>
</dbReference>
<dbReference type="EMBL" id="BPLR01003769">
    <property type="protein sequence ID" value="GIX88423.1"/>
    <property type="molecule type" value="Genomic_DNA"/>
</dbReference>
<accession>A0AAV4NUL4</accession>
<proteinExistence type="predicted"/>
<gene>
    <name evidence="1" type="ORF">CEXT_802181</name>
</gene>
<evidence type="ECO:0000313" key="1">
    <source>
        <dbReference type="EMBL" id="GIX88423.1"/>
    </source>
</evidence>
<keyword evidence="2" id="KW-1185">Reference proteome</keyword>
<comment type="caution">
    <text evidence="1">The sequence shown here is derived from an EMBL/GenBank/DDBJ whole genome shotgun (WGS) entry which is preliminary data.</text>
</comment>
<sequence>MPSCKDTHSNKHGSVYRSNFWSQRPDSANFPSLTFPAAINCRNSVRVICGAGHVFGTRMDASFEKNASEIQYKLF</sequence>
<name>A0AAV4NUL4_CAEEX</name>
<dbReference type="AlphaFoldDB" id="A0AAV4NUL4"/>